<evidence type="ECO:0000313" key="2">
    <source>
        <dbReference type="EMBL" id="HAF6858112.1"/>
    </source>
</evidence>
<feature type="transmembrane region" description="Helical" evidence="1">
    <location>
        <begin position="87"/>
        <end position="108"/>
    </location>
</feature>
<dbReference type="Pfam" id="PF15968">
    <property type="entry name" value="RexB"/>
    <property type="match status" value="1"/>
</dbReference>
<reference evidence="2" key="2">
    <citation type="submission" date="2020-02" db="EMBL/GenBank/DDBJ databases">
        <authorList>
            <consortium name="NCBI Pathogen Detection Project"/>
        </authorList>
    </citation>
    <scope>NUCLEOTIDE SEQUENCE</scope>
    <source>
        <strain evidence="2">Banker Type6</strain>
    </source>
</reference>
<keyword evidence="1" id="KW-1133">Transmembrane helix</keyword>
<feature type="transmembrane region" description="Helical" evidence="1">
    <location>
        <begin position="6"/>
        <end position="27"/>
    </location>
</feature>
<protein>
    <submittedName>
        <fullName evidence="2">Uncharacterized protein</fullName>
    </submittedName>
</protein>
<dbReference type="AlphaFoldDB" id="A0A751IDB6"/>
<organism evidence="2">
    <name type="scientific">Salmonella typhi</name>
    <dbReference type="NCBI Taxonomy" id="90370"/>
    <lineage>
        <taxon>Bacteria</taxon>
        <taxon>Pseudomonadati</taxon>
        <taxon>Pseudomonadota</taxon>
        <taxon>Gammaproteobacteria</taxon>
        <taxon>Enterobacterales</taxon>
        <taxon>Enterobacteriaceae</taxon>
        <taxon>Salmonella</taxon>
    </lineage>
</organism>
<gene>
    <name evidence="2" type="ORF">G7922_004492</name>
</gene>
<dbReference type="EMBL" id="DAAVVT010000039">
    <property type="protein sequence ID" value="HAF6858112.1"/>
    <property type="molecule type" value="Genomic_DNA"/>
</dbReference>
<reference evidence="2" key="1">
    <citation type="journal article" date="2018" name="Genome Biol.">
        <title>SKESA: strategic k-mer extension for scrupulous assemblies.</title>
        <authorList>
            <person name="Souvorov A."/>
            <person name="Agarwala R."/>
            <person name="Lipman D.J."/>
        </authorList>
    </citation>
    <scope>NUCLEOTIDE SEQUENCE</scope>
    <source>
        <strain evidence="2">Banker Type6</strain>
    </source>
</reference>
<proteinExistence type="predicted"/>
<sequence length="145" mass="16160">MKLKGFWLSAIVIAACNGMGFLFLYLSKTYFFPMVTFKDNLGNLGSSLVTYSTAMMALLIAMVVIIFGLDGPRLHNFKKSGYLHVTYFIYMITFFELGLTMALSLLCLSNISSIKVASYSLTFAFITFLLIGCLGIQLLNIKKNL</sequence>
<accession>A0A751IDB6</accession>
<feature type="transmembrane region" description="Helical" evidence="1">
    <location>
        <begin position="120"/>
        <end position="139"/>
    </location>
</feature>
<evidence type="ECO:0000256" key="1">
    <source>
        <dbReference type="SAM" id="Phobius"/>
    </source>
</evidence>
<feature type="transmembrane region" description="Helical" evidence="1">
    <location>
        <begin position="48"/>
        <end position="67"/>
    </location>
</feature>
<dbReference type="PROSITE" id="PS51257">
    <property type="entry name" value="PROKAR_LIPOPROTEIN"/>
    <property type="match status" value="1"/>
</dbReference>
<keyword evidence="1" id="KW-0812">Transmembrane</keyword>
<name>A0A751IDB6_SALTI</name>
<comment type="caution">
    <text evidence="2">The sequence shown here is derived from an EMBL/GenBank/DDBJ whole genome shotgun (WGS) entry which is preliminary data.</text>
</comment>
<dbReference type="InterPro" id="IPR031892">
    <property type="entry name" value="RexB"/>
</dbReference>
<keyword evidence="1" id="KW-0472">Membrane</keyword>